<feature type="transmembrane region" description="Helical" evidence="2">
    <location>
        <begin position="128"/>
        <end position="151"/>
    </location>
</feature>
<feature type="transmembrane region" description="Helical" evidence="2">
    <location>
        <begin position="179"/>
        <end position="203"/>
    </location>
</feature>
<evidence type="ECO:0000313" key="4">
    <source>
        <dbReference type="Proteomes" id="UP000037193"/>
    </source>
</evidence>
<dbReference type="PATRIC" id="fig|1365965.3.peg.611"/>
<evidence type="ECO:0000256" key="1">
    <source>
        <dbReference type="SAM" id="MobiDB-lite"/>
    </source>
</evidence>
<dbReference type="Proteomes" id="UP000037193">
    <property type="component" value="Unassembled WGS sequence"/>
</dbReference>
<accession>A0A0L7B5H3</accession>
<name>A0A0L7B5H3_BIFBR</name>
<dbReference type="RefSeq" id="WP_025299518.1">
    <property type="nucleotide sequence ID" value="NZ_AVQD01000004.1"/>
</dbReference>
<evidence type="ECO:0000313" key="3">
    <source>
        <dbReference type="EMBL" id="KOA42684.1"/>
    </source>
</evidence>
<dbReference type="EMBL" id="AVQD01000004">
    <property type="protein sequence ID" value="KOA42684.1"/>
    <property type="molecule type" value="Genomic_DNA"/>
</dbReference>
<keyword evidence="2" id="KW-1133">Transmembrane helix</keyword>
<feature type="compositionally biased region" description="Polar residues" evidence="1">
    <location>
        <begin position="1"/>
        <end position="20"/>
    </location>
</feature>
<sequence length="348" mass="36461">MMSSNTMRTATENANMTGSMSDAAAKKHMPDATGPSQPANAEASGRPASSRRASSMYRRAKLTVFGSLKAELLKLWSLNSTKVLLGIAVALMLAMSALSAWSVTFMASTDLNTGKTLDNPKPISAADMWAVLASSGSTAALVIGIFGVMAITSEYTTSAVQSSLTVNPRRGMFYATKSVATALFALVAGIVGILLAAGVLWLFTRGHDITALTSDQSRIIPVTLIGFPLTIVLVSLMAQGLGGMTRSTVGGVCALIVLFMVLSSVLSITSMAINQVEWLGTLSYLTPDTAMNHFLGAGIESSSQSTLAAAVKPNYWIPDWWQSGLILLAWAAAAWAGGLIVTKKADIK</sequence>
<keyword evidence="2" id="KW-0812">Transmembrane</keyword>
<comment type="caution">
    <text evidence="3">The sequence shown here is derived from an EMBL/GenBank/DDBJ whole genome shotgun (WGS) entry which is preliminary data.</text>
</comment>
<evidence type="ECO:0000256" key="2">
    <source>
        <dbReference type="SAM" id="Phobius"/>
    </source>
</evidence>
<feature type="transmembrane region" description="Helical" evidence="2">
    <location>
        <begin position="249"/>
        <end position="273"/>
    </location>
</feature>
<feature type="compositionally biased region" description="Low complexity" evidence="1">
    <location>
        <begin position="41"/>
        <end position="54"/>
    </location>
</feature>
<evidence type="ECO:0008006" key="5">
    <source>
        <dbReference type="Google" id="ProtNLM"/>
    </source>
</evidence>
<keyword evidence="2" id="KW-0472">Membrane</keyword>
<dbReference type="AlphaFoldDB" id="A0A0L7B5H3"/>
<feature type="transmembrane region" description="Helical" evidence="2">
    <location>
        <begin position="83"/>
        <end position="108"/>
    </location>
</feature>
<feature type="region of interest" description="Disordered" evidence="1">
    <location>
        <begin position="1"/>
        <end position="54"/>
    </location>
</feature>
<feature type="transmembrane region" description="Helical" evidence="2">
    <location>
        <begin position="320"/>
        <end position="341"/>
    </location>
</feature>
<protein>
    <recommendedName>
        <fullName evidence="5">Permease of ABC transporter system</fullName>
    </recommendedName>
</protein>
<reference evidence="3 4" key="1">
    <citation type="journal article" date="2015" name="Int J Genomics">
        <title>Comparative Genomics Revealed Genetic Diversity and Species/Strain-Level Differences in Carbohydrate Metabolism of Three Probiotic Bifidobacterial Species.</title>
        <authorList>
            <person name="Odamaki T."/>
            <person name="Horigome A."/>
            <person name="Sugahara H."/>
            <person name="Hashikura N."/>
            <person name="Minami J."/>
            <person name="Xiao J.Z."/>
            <person name="Abe F."/>
        </authorList>
    </citation>
    <scope>NUCLEOTIDE SEQUENCE [LARGE SCALE GENOMIC DNA]</scope>
    <source>
        <strain evidence="3 4">MCC 1128</strain>
    </source>
</reference>
<proteinExistence type="predicted"/>
<organism evidence="3 4">
    <name type="scientific">Bifidobacterium breve MCC 1128</name>
    <dbReference type="NCBI Taxonomy" id="1365965"/>
    <lineage>
        <taxon>Bacteria</taxon>
        <taxon>Bacillati</taxon>
        <taxon>Actinomycetota</taxon>
        <taxon>Actinomycetes</taxon>
        <taxon>Bifidobacteriales</taxon>
        <taxon>Bifidobacteriaceae</taxon>
        <taxon>Bifidobacterium</taxon>
    </lineage>
</organism>
<feature type="transmembrane region" description="Helical" evidence="2">
    <location>
        <begin position="219"/>
        <end position="237"/>
    </location>
</feature>
<gene>
    <name evidence="3" type="ORF">BBM1128_03010</name>
</gene>